<dbReference type="AlphaFoldDB" id="A0A7C9JNC4"/>
<evidence type="ECO:0000313" key="1">
    <source>
        <dbReference type="EMBL" id="NBI34578.1"/>
    </source>
</evidence>
<comment type="caution">
    <text evidence="1">The sequence shown here is derived from an EMBL/GenBank/DDBJ whole genome shotgun (WGS) entry which is preliminary data.</text>
</comment>
<proteinExistence type="predicted"/>
<reference evidence="1" key="1">
    <citation type="submission" date="2018-08" db="EMBL/GenBank/DDBJ databases">
        <title>Murine metabolic-syndrome-specific gut microbial biobank.</title>
        <authorList>
            <person name="Liu C."/>
        </authorList>
    </citation>
    <scope>NUCLEOTIDE SEQUENCE [LARGE SCALE GENOMIC DNA]</scope>
    <source>
        <strain evidence="1">Z82</strain>
    </source>
</reference>
<organism evidence="1">
    <name type="scientific">Muribaculaceae bacterium Z82</name>
    <dbReference type="NCBI Taxonomy" id="2304548"/>
    <lineage>
        <taxon>Bacteria</taxon>
        <taxon>Pseudomonadati</taxon>
        <taxon>Bacteroidota</taxon>
        <taxon>Bacteroidia</taxon>
        <taxon>Bacteroidales</taxon>
        <taxon>Muribaculaceae</taxon>
    </lineage>
</organism>
<protein>
    <submittedName>
        <fullName evidence="1">Uncharacterized protein</fullName>
    </submittedName>
</protein>
<accession>A0A7C9JNC4</accession>
<name>A0A7C9JNC4_9BACT</name>
<gene>
    <name evidence="1" type="ORF">D1639_05950</name>
</gene>
<sequence length="203" mass="21102">MSNRASYHAMMNEVRAPERVLGKAKDITMEKTKRAPLALRYATVAVASLLSVFAVTNGVCYAATGETWIEHFTTTIDGQQVDITVTGQETMDGNASEVVVTANSDNGDVVLYDSTSGATAEVNGDAAVASEKTTSFSVSTGDGGAMVVEGDDGSVHLVVGDADPVDITEDMADGHAEVTVEVDGQARAYTVTGQSGSYEAHLS</sequence>
<dbReference type="EMBL" id="QWKH01000035">
    <property type="protein sequence ID" value="NBI34578.1"/>
    <property type="molecule type" value="Genomic_DNA"/>
</dbReference>